<accession>A0A1V4IV96</accession>
<dbReference type="AlphaFoldDB" id="A0A1V4IV96"/>
<sequence>MKVIAKPIEMVAWFTLDGIPHPVRFRFQDEQGGNRVIKIDRVINRDKEKVAGNEMINFRCESVIKGIQKVFEIKYELRTCRWVLFKI</sequence>
<dbReference type="Proteomes" id="UP000190080">
    <property type="component" value="Unassembled WGS sequence"/>
</dbReference>
<reference evidence="1 2" key="1">
    <citation type="submission" date="2017-03" db="EMBL/GenBank/DDBJ databases">
        <title>Genome sequence of Clostridium oryzae DSM 28571.</title>
        <authorList>
            <person name="Poehlein A."/>
            <person name="Daniel R."/>
        </authorList>
    </citation>
    <scope>NUCLEOTIDE SEQUENCE [LARGE SCALE GENOMIC DNA]</scope>
    <source>
        <strain evidence="1 2">DSM 28571</strain>
    </source>
</reference>
<dbReference type="EMBL" id="MZGV01000006">
    <property type="protein sequence ID" value="OPJ63978.1"/>
    <property type="molecule type" value="Genomic_DNA"/>
</dbReference>
<dbReference type="OrthoDB" id="1707431at2"/>
<name>A0A1V4IV96_9CLOT</name>
<comment type="caution">
    <text evidence="1">The sequence shown here is derived from an EMBL/GenBank/DDBJ whole genome shotgun (WGS) entry which is preliminary data.</text>
</comment>
<evidence type="ECO:0000313" key="2">
    <source>
        <dbReference type="Proteomes" id="UP000190080"/>
    </source>
</evidence>
<dbReference type="STRING" id="1450648.CLORY_08500"/>
<evidence type="ECO:0000313" key="1">
    <source>
        <dbReference type="EMBL" id="OPJ63978.1"/>
    </source>
</evidence>
<proteinExistence type="predicted"/>
<keyword evidence="2" id="KW-1185">Reference proteome</keyword>
<protein>
    <submittedName>
        <fullName evidence="1">Uncharacterized protein</fullName>
    </submittedName>
</protein>
<organism evidence="1 2">
    <name type="scientific">Clostridium oryzae</name>
    <dbReference type="NCBI Taxonomy" id="1450648"/>
    <lineage>
        <taxon>Bacteria</taxon>
        <taxon>Bacillati</taxon>
        <taxon>Bacillota</taxon>
        <taxon>Clostridia</taxon>
        <taxon>Eubacteriales</taxon>
        <taxon>Clostridiaceae</taxon>
        <taxon>Clostridium</taxon>
    </lineage>
</organism>
<gene>
    <name evidence="1" type="ORF">CLORY_08500</name>
</gene>